<dbReference type="EMBL" id="CVRF01000002">
    <property type="protein sequence ID" value="CRK85699.1"/>
    <property type="molecule type" value="Genomic_DNA"/>
</dbReference>
<sequence length="302" mass="34182">MKNKYKQAWIESIRFETLQISIFSIITGSVLAAHDGKFKLNITILAIITAALLQILSNLANDYGDYINKCDTNERIGPLRGMQKGIITKSCMKKTLKINIFAICLSGLILIIVSLKKIEEITVFFILGVISIISAIKYTIGKKPYGYLGFGDIFVLIFFGWVSVIGTYYLQTNTFNIINILPATAFGLLSVTPLNINNMRDIENDAKVKKKTLAVRLGIKGAKIYHFIIIIISILCLICFNLLLMHDYKSWLFLITIPMYIKHIYNIFKNSIPKLMHQFLSKIIKISLLTNILFLLGMLISN</sequence>
<evidence type="ECO:0000256" key="7">
    <source>
        <dbReference type="ARBA" id="ARBA00023136"/>
    </source>
</evidence>
<evidence type="ECO:0000256" key="2">
    <source>
        <dbReference type="ARBA" id="ARBA00022428"/>
    </source>
</evidence>
<feature type="transmembrane region" description="Helical" evidence="8">
    <location>
        <begin position="250"/>
        <end position="268"/>
    </location>
</feature>
<dbReference type="EC" id="2.5.1.74" evidence="8 9"/>
<dbReference type="NCBIfam" id="NF004750">
    <property type="entry name" value="PRK06080.1-2"/>
    <property type="match status" value="1"/>
</dbReference>
<dbReference type="GO" id="GO:0005886">
    <property type="term" value="C:plasma membrane"/>
    <property type="evidence" value="ECO:0007669"/>
    <property type="project" value="UniProtKB-SubCell"/>
</dbReference>
<keyword evidence="11" id="KW-1185">Reference proteome</keyword>
<feature type="transmembrane region" description="Helical" evidence="8">
    <location>
        <begin position="147"/>
        <end position="170"/>
    </location>
</feature>
<evidence type="ECO:0000256" key="5">
    <source>
        <dbReference type="ARBA" id="ARBA00022692"/>
    </source>
</evidence>
<dbReference type="AlphaFoldDB" id="A0A0M6W742"/>
<comment type="subcellular location">
    <subcellularLocation>
        <location evidence="8">Cell membrane</location>
        <topology evidence="8">Multi-pass membrane protein</topology>
    </subcellularLocation>
    <subcellularLocation>
        <location evidence="1">Membrane</location>
        <topology evidence="1">Multi-pass membrane protein</topology>
    </subcellularLocation>
</comment>
<name>A0A0M6W742_9GAMM</name>
<dbReference type="Gene3D" id="1.10.357.140">
    <property type="entry name" value="UbiA prenyltransferase"/>
    <property type="match status" value="1"/>
</dbReference>
<keyword evidence="6 8" id="KW-1133">Transmembrane helix</keyword>
<dbReference type="Pfam" id="PF01040">
    <property type="entry name" value="UbiA"/>
    <property type="match status" value="1"/>
</dbReference>
<dbReference type="GO" id="GO:0009234">
    <property type="term" value="P:menaquinone biosynthetic process"/>
    <property type="evidence" value="ECO:0007669"/>
    <property type="project" value="UniProtKB-UniRule"/>
</dbReference>
<dbReference type="NCBIfam" id="TIGR00751">
    <property type="entry name" value="menA"/>
    <property type="match status" value="1"/>
</dbReference>
<keyword evidence="4 8" id="KW-0808">Transferase</keyword>
<dbReference type="InterPro" id="IPR004657">
    <property type="entry name" value="MenA"/>
</dbReference>
<dbReference type="Gene3D" id="1.20.120.1780">
    <property type="entry name" value="UbiA prenyltransferase"/>
    <property type="match status" value="1"/>
</dbReference>
<feature type="transmembrane region" description="Helical" evidence="8">
    <location>
        <begin position="176"/>
        <end position="196"/>
    </location>
</feature>
<dbReference type="STRING" id="1715285.SOFFGTOCOR_0270"/>
<evidence type="ECO:0000256" key="9">
    <source>
        <dbReference type="NCBIfam" id="TIGR00751"/>
    </source>
</evidence>
<feature type="transmembrane region" description="Helical" evidence="8">
    <location>
        <begin position="224"/>
        <end position="244"/>
    </location>
</feature>
<evidence type="ECO:0000256" key="1">
    <source>
        <dbReference type="ARBA" id="ARBA00004141"/>
    </source>
</evidence>
<proteinExistence type="inferred from homology"/>
<reference evidence="11" key="1">
    <citation type="submission" date="2015-05" db="EMBL/GenBank/DDBJ databases">
        <authorList>
            <person name="Manzano-Marin A."/>
        </authorList>
    </citation>
    <scope>NUCLEOTIDE SEQUENCE [LARGE SCALE GENOMIC DNA]</scope>
    <source>
        <strain evidence="11">officinalis</strain>
    </source>
</reference>
<protein>
    <recommendedName>
        <fullName evidence="8 9">1,4-dihydroxy-2-naphthoate octaprenyltransferase</fullName>
        <shortName evidence="8">DHNA-octaprenyltransferase</shortName>
        <ecNumber evidence="8 9">2.5.1.74</ecNumber>
    </recommendedName>
</protein>
<feature type="transmembrane region" description="Helical" evidence="8">
    <location>
        <begin position="98"/>
        <end position="115"/>
    </location>
</feature>
<dbReference type="PIRSF" id="PIRSF005355">
    <property type="entry name" value="UBIAD1"/>
    <property type="match status" value="1"/>
</dbReference>
<feature type="transmembrane region" description="Helical" evidence="8">
    <location>
        <begin position="121"/>
        <end position="140"/>
    </location>
</feature>
<gene>
    <name evidence="8 10" type="primary">menA</name>
    <name evidence="10" type="ORF">SOFFGTOCOR_0270</name>
</gene>
<keyword evidence="5 8" id="KW-0812">Transmembrane</keyword>
<keyword evidence="2 8" id="KW-0474">Menaquinone biosynthesis</keyword>
<keyword evidence="3 8" id="KW-1003">Cell membrane</keyword>
<comment type="catalytic activity">
    <reaction evidence="8">
        <text>an all-trans-polyprenyl diphosphate + 1,4-dihydroxy-2-naphthoate + H(+) = a 2-demethylmenaquinol + CO2 + diphosphate</text>
        <dbReference type="Rhea" id="RHEA:26478"/>
        <dbReference type="Rhea" id="RHEA-COMP:9563"/>
        <dbReference type="Rhea" id="RHEA-COMP:9564"/>
        <dbReference type="ChEBI" id="CHEBI:11173"/>
        <dbReference type="ChEBI" id="CHEBI:15378"/>
        <dbReference type="ChEBI" id="CHEBI:16526"/>
        <dbReference type="ChEBI" id="CHEBI:33019"/>
        <dbReference type="ChEBI" id="CHEBI:55437"/>
        <dbReference type="ChEBI" id="CHEBI:58914"/>
        <dbReference type="EC" id="2.5.1.74"/>
    </reaction>
</comment>
<comment type="similarity">
    <text evidence="8">Belongs to the MenA family. Type 1 subfamily.</text>
</comment>
<evidence type="ECO:0000256" key="3">
    <source>
        <dbReference type="ARBA" id="ARBA00022475"/>
    </source>
</evidence>
<dbReference type="Proteomes" id="UP000242301">
    <property type="component" value="Unassembled WGS sequence"/>
</dbReference>
<comment type="pathway">
    <text evidence="8">Quinol/quinone metabolism; menaquinone biosynthesis; menaquinol from 1,4-dihydroxy-2-naphthoate: step 1/2.</text>
</comment>
<evidence type="ECO:0000313" key="11">
    <source>
        <dbReference type="Proteomes" id="UP000242301"/>
    </source>
</evidence>
<dbReference type="GO" id="GO:0046428">
    <property type="term" value="F:1,4-dihydroxy-2-naphthoate polyprenyltransferase activity"/>
    <property type="evidence" value="ECO:0007669"/>
    <property type="project" value="UniProtKB-UniRule"/>
</dbReference>
<accession>A0A0M6W742</accession>
<feature type="transmembrane region" description="Helical" evidence="8">
    <location>
        <begin position="280"/>
        <end position="300"/>
    </location>
</feature>
<evidence type="ECO:0000256" key="8">
    <source>
        <dbReference type="HAMAP-Rule" id="MF_01937"/>
    </source>
</evidence>
<dbReference type="UniPathway" id="UPA00079">
    <property type="reaction ID" value="UER00168"/>
</dbReference>
<evidence type="ECO:0000256" key="6">
    <source>
        <dbReference type="ARBA" id="ARBA00022989"/>
    </source>
</evidence>
<organism evidence="10 11">
    <name type="scientific">Candidatus Providencia siddallii</name>
    <dbReference type="NCBI Taxonomy" id="1715285"/>
    <lineage>
        <taxon>Bacteria</taxon>
        <taxon>Pseudomonadati</taxon>
        <taxon>Pseudomonadota</taxon>
        <taxon>Gammaproteobacteria</taxon>
        <taxon>Enterobacterales</taxon>
        <taxon>Morganellaceae</taxon>
        <taxon>Providencia</taxon>
    </lineage>
</organism>
<evidence type="ECO:0000313" key="10">
    <source>
        <dbReference type="EMBL" id="CRK85699.1"/>
    </source>
</evidence>
<feature type="transmembrane region" description="Helical" evidence="8">
    <location>
        <begin position="40"/>
        <end position="59"/>
    </location>
</feature>
<dbReference type="HAMAP" id="MF_01937">
    <property type="entry name" value="MenA_1"/>
    <property type="match status" value="1"/>
</dbReference>
<comment type="function">
    <text evidence="8">Conversion of 1,4-dihydroxy-2-naphthoate (DHNA) to demethylmenaquinone (DMK).</text>
</comment>
<evidence type="ECO:0000256" key="4">
    <source>
        <dbReference type="ARBA" id="ARBA00022679"/>
    </source>
</evidence>
<dbReference type="CDD" id="cd13962">
    <property type="entry name" value="PT_UbiA_UBIAD1"/>
    <property type="match status" value="1"/>
</dbReference>
<dbReference type="InterPro" id="IPR000537">
    <property type="entry name" value="UbiA_prenyltransferase"/>
</dbReference>
<dbReference type="PANTHER" id="PTHR13929">
    <property type="entry name" value="1,4-DIHYDROXY-2-NAPHTHOATE OCTAPRENYLTRANSFERASE"/>
    <property type="match status" value="1"/>
</dbReference>
<dbReference type="InterPro" id="IPR026046">
    <property type="entry name" value="UBIAD1"/>
</dbReference>
<dbReference type="PANTHER" id="PTHR13929:SF0">
    <property type="entry name" value="UBIA PRENYLTRANSFERASE DOMAIN-CONTAINING PROTEIN 1"/>
    <property type="match status" value="1"/>
</dbReference>
<dbReference type="GO" id="GO:0042371">
    <property type="term" value="P:vitamin K biosynthetic process"/>
    <property type="evidence" value="ECO:0007669"/>
    <property type="project" value="TreeGrafter"/>
</dbReference>
<keyword evidence="7 8" id="KW-0472">Membrane</keyword>
<dbReference type="InterPro" id="IPR044878">
    <property type="entry name" value="UbiA_sf"/>
</dbReference>
<feature type="transmembrane region" description="Helical" evidence="8">
    <location>
        <begin position="12"/>
        <end position="34"/>
    </location>
</feature>